<feature type="non-terminal residue" evidence="1">
    <location>
        <position position="1"/>
    </location>
</feature>
<gene>
    <name evidence="1" type="ORF">PAXRUDRAFT_166803</name>
</gene>
<dbReference type="OrthoDB" id="2677917at2759"/>
<proteinExistence type="predicted"/>
<organism evidence="1 2">
    <name type="scientific">Paxillus rubicundulus Ve08.2h10</name>
    <dbReference type="NCBI Taxonomy" id="930991"/>
    <lineage>
        <taxon>Eukaryota</taxon>
        <taxon>Fungi</taxon>
        <taxon>Dikarya</taxon>
        <taxon>Basidiomycota</taxon>
        <taxon>Agaricomycotina</taxon>
        <taxon>Agaricomycetes</taxon>
        <taxon>Agaricomycetidae</taxon>
        <taxon>Boletales</taxon>
        <taxon>Paxilineae</taxon>
        <taxon>Paxillaceae</taxon>
        <taxon>Paxillus</taxon>
    </lineage>
</organism>
<dbReference type="EMBL" id="KN826982">
    <property type="protein sequence ID" value="KIK77449.1"/>
    <property type="molecule type" value="Genomic_DNA"/>
</dbReference>
<name>A0A0D0DAF7_9AGAM</name>
<dbReference type="STRING" id="930991.A0A0D0DAF7"/>
<sequence length="140" mass="15721">KHLKGCWGPEVLPATDSVKDANQVCNNIVGSILCTGSITVEFKRKGKGKVVYSHQKHTHTEMRHFQSLMKTGRPGYYILSPLTVSRDVKLVFACTRQRVAKMLQASEPYINIEHTGMLSFTMDAWTSPNHCVFVAFSVHL</sequence>
<reference evidence="1 2" key="1">
    <citation type="submission" date="2014-04" db="EMBL/GenBank/DDBJ databases">
        <authorList>
            <consortium name="DOE Joint Genome Institute"/>
            <person name="Kuo A."/>
            <person name="Kohler A."/>
            <person name="Jargeat P."/>
            <person name="Nagy L.G."/>
            <person name="Floudas D."/>
            <person name="Copeland A."/>
            <person name="Barry K.W."/>
            <person name="Cichocki N."/>
            <person name="Veneault-Fourrey C."/>
            <person name="LaButti K."/>
            <person name="Lindquist E.A."/>
            <person name="Lipzen A."/>
            <person name="Lundell T."/>
            <person name="Morin E."/>
            <person name="Murat C."/>
            <person name="Sun H."/>
            <person name="Tunlid A."/>
            <person name="Henrissat B."/>
            <person name="Grigoriev I.V."/>
            <person name="Hibbett D.S."/>
            <person name="Martin F."/>
            <person name="Nordberg H.P."/>
            <person name="Cantor M.N."/>
            <person name="Hua S.X."/>
        </authorList>
    </citation>
    <scope>NUCLEOTIDE SEQUENCE [LARGE SCALE GENOMIC DNA]</scope>
    <source>
        <strain evidence="1 2">Ve08.2h10</strain>
    </source>
</reference>
<dbReference type="HOGENOM" id="CLU_087375_1_1_1"/>
<dbReference type="AlphaFoldDB" id="A0A0D0DAF7"/>
<dbReference type="Proteomes" id="UP000054538">
    <property type="component" value="Unassembled WGS sequence"/>
</dbReference>
<evidence type="ECO:0000313" key="1">
    <source>
        <dbReference type="EMBL" id="KIK77449.1"/>
    </source>
</evidence>
<accession>A0A0D0DAF7</accession>
<reference evidence="2" key="2">
    <citation type="submission" date="2015-01" db="EMBL/GenBank/DDBJ databases">
        <title>Evolutionary Origins and Diversification of the Mycorrhizal Mutualists.</title>
        <authorList>
            <consortium name="DOE Joint Genome Institute"/>
            <consortium name="Mycorrhizal Genomics Consortium"/>
            <person name="Kohler A."/>
            <person name="Kuo A."/>
            <person name="Nagy L.G."/>
            <person name="Floudas D."/>
            <person name="Copeland A."/>
            <person name="Barry K.W."/>
            <person name="Cichocki N."/>
            <person name="Veneault-Fourrey C."/>
            <person name="LaButti K."/>
            <person name="Lindquist E.A."/>
            <person name="Lipzen A."/>
            <person name="Lundell T."/>
            <person name="Morin E."/>
            <person name="Murat C."/>
            <person name="Riley R."/>
            <person name="Ohm R."/>
            <person name="Sun H."/>
            <person name="Tunlid A."/>
            <person name="Henrissat B."/>
            <person name="Grigoriev I.V."/>
            <person name="Hibbett D.S."/>
            <person name="Martin F."/>
        </authorList>
    </citation>
    <scope>NUCLEOTIDE SEQUENCE [LARGE SCALE GENOMIC DNA]</scope>
    <source>
        <strain evidence="2">Ve08.2h10</strain>
    </source>
</reference>
<keyword evidence="2" id="KW-1185">Reference proteome</keyword>
<evidence type="ECO:0000313" key="2">
    <source>
        <dbReference type="Proteomes" id="UP000054538"/>
    </source>
</evidence>
<protein>
    <submittedName>
        <fullName evidence="1">Unplaced genomic scaffold scaffold_2160, whole genome shotgun sequence</fullName>
    </submittedName>
</protein>
<dbReference type="InParanoid" id="A0A0D0DAF7"/>